<keyword evidence="1" id="KW-0175">Coiled coil</keyword>
<evidence type="ECO:0000313" key="3">
    <source>
        <dbReference type="Proteomes" id="UP000536262"/>
    </source>
</evidence>
<proteinExistence type="predicted"/>
<dbReference type="Proteomes" id="UP000536262">
    <property type="component" value="Unassembled WGS sequence"/>
</dbReference>
<accession>A0A7X0KNI4</accession>
<dbReference type="EMBL" id="JACHOU010000020">
    <property type="protein sequence ID" value="MBB6357149.1"/>
    <property type="molecule type" value="Genomic_DNA"/>
</dbReference>
<protein>
    <submittedName>
        <fullName evidence="2">Uncharacterized protein</fullName>
    </submittedName>
</protein>
<evidence type="ECO:0000313" key="2">
    <source>
        <dbReference type="EMBL" id="MBB6357149.1"/>
    </source>
</evidence>
<reference evidence="2 3" key="1">
    <citation type="submission" date="2020-08" db="EMBL/GenBank/DDBJ databases">
        <title>Genomic Encyclopedia of Type Strains, Phase IV (KMG-IV): sequencing the most valuable type-strain genomes for metagenomic binning, comparative biology and taxonomic classification.</title>
        <authorList>
            <person name="Goeker M."/>
        </authorList>
    </citation>
    <scope>NUCLEOTIDE SEQUENCE [LARGE SCALE GENOMIC DNA]</scope>
    <source>
        <strain evidence="2 3">DSM 7051</strain>
    </source>
</reference>
<comment type="caution">
    <text evidence="2">The sequence shown here is derived from an EMBL/GenBank/DDBJ whole genome shotgun (WGS) entry which is preliminary data.</text>
</comment>
<evidence type="ECO:0000256" key="1">
    <source>
        <dbReference type="SAM" id="Coils"/>
    </source>
</evidence>
<gene>
    <name evidence="2" type="ORF">GGR00_004969</name>
</gene>
<name>A0A7X0KNI4_9HYPH</name>
<dbReference type="AlphaFoldDB" id="A0A7X0KNI4"/>
<dbReference type="RefSeq" id="WP_184701767.1">
    <property type="nucleotide sequence ID" value="NZ_BAABEG010000004.1"/>
</dbReference>
<sequence length="78" mass="8850">MNTPCEELVRKILNDPLASREIKIQRLRHLEEDARALQRAASESAMNSDDGWQAELRLVRLALEQLGARRIRKGAASL</sequence>
<organism evidence="2 3">
    <name type="scientific">Aminobacter aganoensis</name>
    <dbReference type="NCBI Taxonomy" id="83264"/>
    <lineage>
        <taxon>Bacteria</taxon>
        <taxon>Pseudomonadati</taxon>
        <taxon>Pseudomonadota</taxon>
        <taxon>Alphaproteobacteria</taxon>
        <taxon>Hyphomicrobiales</taxon>
        <taxon>Phyllobacteriaceae</taxon>
        <taxon>Aminobacter</taxon>
    </lineage>
</organism>
<keyword evidence="3" id="KW-1185">Reference proteome</keyword>
<feature type="coiled-coil region" evidence="1">
    <location>
        <begin position="20"/>
        <end position="47"/>
    </location>
</feature>